<dbReference type="InterPro" id="IPR039903">
    <property type="entry name" value="Zswim2"/>
</dbReference>
<sequence length="405" mass="45948">MPSVKATVKTEALPVKRSRGRPRKIAPASATTAALKRKAVEPEEGAILKKVKEEAVVQRPLRPKRTAAVKLEPKAESVSATIKKERKVKKELAANSVSKVKRVVKPKKQPKEMKPAKTKKVVKKVIKKEPKPMRQIKSRIIYKLPPEASIYLDDAMRGRILRAMKQRMFVMSRELSPQDDTIENFEVIGSIGNTYTVTIGNVISCSCMDHIIRRTHCKHILMVLLKVYRLGLDSPMFQSLRTSNEDRLRARSGGRNVDHSVLVPTAIREKILKLTTGHSEAHSTEQVNERRPLDTSDCPICFEEFEQAKINLIDYCKVCGNNIHQECFNMWKASKGRDVTCVYCRAQWVSPNANNGATKKSARQLDSAHRFEGRANFAQELGMERKRDTSTYKTYRGYQLSFEGE</sequence>
<feature type="region of interest" description="Disordered" evidence="2">
    <location>
        <begin position="1"/>
        <end position="39"/>
    </location>
</feature>
<dbReference type="RefSeq" id="XP_064686172.1">
    <property type="nucleotide sequence ID" value="XM_064828970.1"/>
</dbReference>
<evidence type="ECO:0000259" key="3">
    <source>
        <dbReference type="PROSITE" id="PS50089"/>
    </source>
</evidence>
<organism evidence="5 6">
    <name type="scientific">Mucor velutinosus</name>
    <dbReference type="NCBI Taxonomy" id="708070"/>
    <lineage>
        <taxon>Eukaryota</taxon>
        <taxon>Fungi</taxon>
        <taxon>Fungi incertae sedis</taxon>
        <taxon>Mucoromycota</taxon>
        <taxon>Mucoromycotina</taxon>
        <taxon>Mucoromycetes</taxon>
        <taxon>Mucorales</taxon>
        <taxon>Mucorineae</taxon>
        <taxon>Mucoraceae</taxon>
        <taxon>Mucor</taxon>
    </lineage>
</organism>
<evidence type="ECO:0000313" key="5">
    <source>
        <dbReference type="EMBL" id="KAK4519506.1"/>
    </source>
</evidence>
<dbReference type="GeneID" id="89953428"/>
<evidence type="ECO:0000259" key="4">
    <source>
        <dbReference type="PROSITE" id="PS50966"/>
    </source>
</evidence>
<keyword evidence="6" id="KW-1185">Reference proteome</keyword>
<dbReference type="EMBL" id="JASEJX010000012">
    <property type="protein sequence ID" value="KAK4519506.1"/>
    <property type="molecule type" value="Genomic_DNA"/>
</dbReference>
<dbReference type="Gene3D" id="3.30.40.10">
    <property type="entry name" value="Zinc/RING finger domain, C3HC4 (zinc finger)"/>
    <property type="match status" value="1"/>
</dbReference>
<reference evidence="5 6" key="1">
    <citation type="submission" date="2022-11" db="EMBL/GenBank/DDBJ databases">
        <title>Mucor velutinosus strain NIH1002 WGS.</title>
        <authorList>
            <person name="Subramanian P."/>
            <person name="Mullikin J.C."/>
            <person name="Segre J.A."/>
            <person name="Zelazny A.M."/>
        </authorList>
    </citation>
    <scope>NUCLEOTIDE SEQUENCE [LARGE SCALE GENOMIC DNA]</scope>
    <source>
        <strain evidence="5 6">NIH1002</strain>
    </source>
</reference>
<name>A0AAN7DQL9_9FUNG</name>
<dbReference type="PANTHER" id="PTHR21540:SF0">
    <property type="entry name" value="PHD FAMILY PROTEIN"/>
    <property type="match status" value="1"/>
</dbReference>
<dbReference type="PROSITE" id="PS50966">
    <property type="entry name" value="ZF_SWIM"/>
    <property type="match status" value="1"/>
</dbReference>
<keyword evidence="1" id="KW-0479">Metal-binding</keyword>
<dbReference type="GO" id="GO:0061630">
    <property type="term" value="F:ubiquitin protein ligase activity"/>
    <property type="evidence" value="ECO:0007669"/>
    <property type="project" value="InterPro"/>
</dbReference>
<dbReference type="InterPro" id="IPR013083">
    <property type="entry name" value="Znf_RING/FYVE/PHD"/>
</dbReference>
<dbReference type="InterPro" id="IPR001841">
    <property type="entry name" value="Znf_RING"/>
</dbReference>
<dbReference type="GO" id="GO:0008270">
    <property type="term" value="F:zinc ion binding"/>
    <property type="evidence" value="ECO:0007669"/>
    <property type="project" value="UniProtKB-KW"/>
</dbReference>
<accession>A0AAN7DQL9</accession>
<dbReference type="Proteomes" id="UP001304243">
    <property type="component" value="Unassembled WGS sequence"/>
</dbReference>
<dbReference type="AlphaFoldDB" id="A0AAN7DQL9"/>
<keyword evidence="1" id="KW-0863">Zinc-finger</keyword>
<gene>
    <name evidence="5" type="primary">FEN1</name>
    <name evidence="5" type="ORF">ATC70_009742</name>
</gene>
<dbReference type="PANTHER" id="PTHR21540">
    <property type="entry name" value="RING FINGER AND SWIM DOMAIN-CONTAINING PROTEIN 2"/>
    <property type="match status" value="1"/>
</dbReference>
<keyword evidence="1" id="KW-0862">Zinc</keyword>
<evidence type="ECO:0000256" key="1">
    <source>
        <dbReference type="PROSITE-ProRule" id="PRU00175"/>
    </source>
</evidence>
<dbReference type="InterPro" id="IPR007527">
    <property type="entry name" value="Znf_SWIM"/>
</dbReference>
<proteinExistence type="predicted"/>
<dbReference type="SUPFAM" id="SSF57850">
    <property type="entry name" value="RING/U-box"/>
    <property type="match status" value="1"/>
</dbReference>
<evidence type="ECO:0000256" key="2">
    <source>
        <dbReference type="SAM" id="MobiDB-lite"/>
    </source>
</evidence>
<feature type="domain" description="RING-type" evidence="3">
    <location>
        <begin position="298"/>
        <end position="345"/>
    </location>
</feature>
<protein>
    <submittedName>
        <fullName evidence="5">Elongation of fatty acids protein 2</fullName>
    </submittedName>
</protein>
<dbReference type="PROSITE" id="PS50089">
    <property type="entry name" value="ZF_RING_2"/>
    <property type="match status" value="1"/>
</dbReference>
<evidence type="ECO:0000313" key="6">
    <source>
        <dbReference type="Proteomes" id="UP001304243"/>
    </source>
</evidence>
<comment type="caution">
    <text evidence="5">The sequence shown here is derived from an EMBL/GenBank/DDBJ whole genome shotgun (WGS) entry which is preliminary data.</text>
</comment>
<feature type="domain" description="SWIM-type" evidence="4">
    <location>
        <begin position="195"/>
        <end position="228"/>
    </location>
</feature>